<dbReference type="PANTHER" id="PTHR14700:SF0">
    <property type="entry name" value="PENTATRICOPEPTIDE REPEAT-CONTAINING PROTEIN 2, MITOCHONDRIAL"/>
    <property type="match status" value="1"/>
</dbReference>
<evidence type="ECO:0000313" key="1">
    <source>
        <dbReference type="EMBL" id="CAG7662891.1"/>
    </source>
</evidence>
<dbReference type="OrthoDB" id="6073372at2759"/>
<proteinExistence type="predicted"/>
<accession>A0A8J2J3P1</accession>
<gene>
    <name evidence="1" type="ORF">AFUS01_LOCUS1470</name>
</gene>
<sequence length="360" mass="40807">MALQKAFSNFSRCCLSFPGLSRSPWNWQGSLRTLYSSESLGLDGYEKKRTMTRTQFGGLEQQFKDKMKDVAFGDTKNMIFTEDLKNIVHLAEGEPADHTLVLQMLKKFNQQNKHLRFGNFIFGPVVMRMYHFLNEPTQALAAFKDEELDGFFDQIVSMQILGNLLYRNGMYQDVLGVLEVAKVKQVHGYKYPRNVTVLALASCWKMNSVESYEYALQVLSDLKTVGLEANLRGITYVAALALQQNAPSVALEILSLVRNSSYYTVRNLKIAAFVDLSRPDDAFPVLREAMERSENPASDKKPSICKDVLEKLAAAVDRLGNKEISLEFEKIQKAISEVQLISNEVSLNVFSLKIRNTRKN</sequence>
<dbReference type="InterPro" id="IPR034629">
    <property type="entry name" value="PTCD2"/>
</dbReference>
<dbReference type="GO" id="GO:0050684">
    <property type="term" value="P:regulation of mRNA processing"/>
    <property type="evidence" value="ECO:0007669"/>
    <property type="project" value="InterPro"/>
</dbReference>
<dbReference type="AlphaFoldDB" id="A0A8J2J3P1"/>
<dbReference type="GO" id="GO:0003723">
    <property type="term" value="F:RNA binding"/>
    <property type="evidence" value="ECO:0007669"/>
    <property type="project" value="TreeGrafter"/>
</dbReference>
<protein>
    <recommendedName>
        <fullName evidence="3">Pentatricopeptide repeat-containing protein 2, mitochondrial</fullName>
    </recommendedName>
</protein>
<evidence type="ECO:0000313" key="2">
    <source>
        <dbReference type="Proteomes" id="UP000708208"/>
    </source>
</evidence>
<organism evidence="1 2">
    <name type="scientific">Allacma fusca</name>
    <dbReference type="NCBI Taxonomy" id="39272"/>
    <lineage>
        <taxon>Eukaryota</taxon>
        <taxon>Metazoa</taxon>
        <taxon>Ecdysozoa</taxon>
        <taxon>Arthropoda</taxon>
        <taxon>Hexapoda</taxon>
        <taxon>Collembola</taxon>
        <taxon>Symphypleona</taxon>
        <taxon>Sminthuridae</taxon>
        <taxon>Allacma</taxon>
    </lineage>
</organism>
<dbReference type="PANTHER" id="PTHR14700">
    <property type="entry name" value="PENTATRICOPEPTIDE REPEAT-CONTAINING PROTEIN 2, MITOCHONDRIAL"/>
    <property type="match status" value="1"/>
</dbReference>
<reference evidence="1" key="1">
    <citation type="submission" date="2021-06" db="EMBL/GenBank/DDBJ databases">
        <authorList>
            <person name="Hodson N. C."/>
            <person name="Mongue J. A."/>
            <person name="Jaron S. K."/>
        </authorList>
    </citation>
    <scope>NUCLEOTIDE SEQUENCE</scope>
</reference>
<name>A0A8J2J3P1_9HEXA</name>
<dbReference type="Proteomes" id="UP000708208">
    <property type="component" value="Unassembled WGS sequence"/>
</dbReference>
<dbReference type="GO" id="GO:0007005">
    <property type="term" value="P:mitochondrion organization"/>
    <property type="evidence" value="ECO:0007669"/>
    <property type="project" value="TreeGrafter"/>
</dbReference>
<dbReference type="GO" id="GO:0005739">
    <property type="term" value="C:mitochondrion"/>
    <property type="evidence" value="ECO:0007669"/>
    <property type="project" value="InterPro"/>
</dbReference>
<evidence type="ECO:0008006" key="3">
    <source>
        <dbReference type="Google" id="ProtNLM"/>
    </source>
</evidence>
<comment type="caution">
    <text evidence="1">The sequence shown here is derived from an EMBL/GenBank/DDBJ whole genome shotgun (WGS) entry which is preliminary data.</text>
</comment>
<dbReference type="EMBL" id="CAJVCH010008234">
    <property type="protein sequence ID" value="CAG7662891.1"/>
    <property type="molecule type" value="Genomic_DNA"/>
</dbReference>
<keyword evidence="2" id="KW-1185">Reference proteome</keyword>